<feature type="region of interest" description="Disordered" evidence="1">
    <location>
        <begin position="184"/>
        <end position="212"/>
    </location>
</feature>
<dbReference type="EMBL" id="MN740029">
    <property type="protein sequence ID" value="QHT84972.1"/>
    <property type="molecule type" value="Genomic_DNA"/>
</dbReference>
<reference evidence="2" key="1">
    <citation type="journal article" date="2020" name="Nature">
        <title>Giant virus diversity and host interactions through global metagenomics.</title>
        <authorList>
            <person name="Schulz F."/>
            <person name="Roux S."/>
            <person name="Paez-Espino D."/>
            <person name="Jungbluth S."/>
            <person name="Walsh D.A."/>
            <person name="Denef V.J."/>
            <person name="McMahon K.D."/>
            <person name="Konstantinidis K.T."/>
            <person name="Eloe-Fadrosh E.A."/>
            <person name="Kyrpides N.C."/>
            <person name="Woyke T."/>
        </authorList>
    </citation>
    <scope>NUCLEOTIDE SEQUENCE</scope>
    <source>
        <strain evidence="2">GVMAG-M-3300023184-178</strain>
    </source>
</reference>
<accession>A0A6C0HWV2</accession>
<sequence>MTMLQKQIPIVTTRFNNETWAENISYRSTSNHKGCIYGAPIKMSVKIWGNSLVFVIEMNNSTNKIEGVGLIRNAIQFDKSSTTPINNNNRSNHKVYETRNYNRYIYKSDFRIDRDTIQKYNPRLVTILNHILFKEKTHVKRGSGLTILPEKLLKHQLCNNLNINQELKNIFQQVFTQIMDVETDQRLETEIEPEPEPESEPESEPKTLEPEK</sequence>
<name>A0A6C0HWV2_9ZZZZ</name>
<dbReference type="AlphaFoldDB" id="A0A6C0HWV2"/>
<feature type="compositionally biased region" description="Acidic residues" evidence="1">
    <location>
        <begin position="190"/>
        <end position="202"/>
    </location>
</feature>
<organism evidence="2">
    <name type="scientific">viral metagenome</name>
    <dbReference type="NCBI Taxonomy" id="1070528"/>
    <lineage>
        <taxon>unclassified sequences</taxon>
        <taxon>metagenomes</taxon>
        <taxon>organismal metagenomes</taxon>
    </lineage>
</organism>
<feature type="compositionally biased region" description="Basic and acidic residues" evidence="1">
    <location>
        <begin position="203"/>
        <end position="212"/>
    </location>
</feature>
<evidence type="ECO:0000256" key="1">
    <source>
        <dbReference type="SAM" id="MobiDB-lite"/>
    </source>
</evidence>
<protein>
    <submittedName>
        <fullName evidence="2">Uncharacterized protein</fullName>
    </submittedName>
</protein>
<proteinExistence type="predicted"/>
<evidence type="ECO:0000313" key="2">
    <source>
        <dbReference type="EMBL" id="QHT84972.1"/>
    </source>
</evidence>